<proteinExistence type="predicted"/>
<organism evidence="1 2">
    <name type="scientific">Ruegeria profundi</name>
    <dbReference type="NCBI Taxonomy" id="1685378"/>
    <lineage>
        <taxon>Bacteria</taxon>
        <taxon>Pseudomonadati</taxon>
        <taxon>Pseudomonadota</taxon>
        <taxon>Alphaproteobacteria</taxon>
        <taxon>Rhodobacterales</taxon>
        <taxon>Roseobacteraceae</taxon>
        <taxon>Ruegeria</taxon>
    </lineage>
</organism>
<evidence type="ECO:0000313" key="1">
    <source>
        <dbReference type="EMBL" id="KUJ78486.1"/>
    </source>
</evidence>
<dbReference type="OrthoDB" id="7816979at2"/>
<comment type="caution">
    <text evidence="1">The sequence shown here is derived from an EMBL/GenBank/DDBJ whole genome shotgun (WGS) entry which is preliminary data.</text>
</comment>
<accession>A0A0X3TVC1</accession>
<dbReference type="AlphaFoldDB" id="A0A0X3TVC1"/>
<evidence type="ECO:0000313" key="2">
    <source>
        <dbReference type="Proteomes" id="UP000053690"/>
    </source>
</evidence>
<keyword evidence="2" id="KW-1185">Reference proteome</keyword>
<dbReference type="EMBL" id="LQBP01000006">
    <property type="protein sequence ID" value="KUJ78486.1"/>
    <property type="molecule type" value="Genomic_DNA"/>
</dbReference>
<dbReference type="RefSeq" id="WP_068337395.1">
    <property type="nucleotide sequence ID" value="NZ_LQBP01000006.1"/>
</dbReference>
<sequence length="291" mass="32633">MQVAIHAGAAFTDEGRVLSSLKKNSATLSATGVRFFGWRRYNRIFKPAFDKIEAEAVHLTSYQNLKAILPTGPDTRRAIFCSGKFAGDPADALKDGQLYPQAGRRMALLEQVYSDHQVELLMGLRNPGSLVPKLLMSLTEEAREDIVRNTDLSCLSWIGMVEDIRDLAPSVQITLWSDEDTPFIWGDVIRALSNLDEDVVLADEYELLTSLLDDTGREKVLELTGRDTQLGKSDLNDMLAQIFEDHAQPDKVEEELDMPGWSTEIVEAFSELYEQDLERLSTMPGVRVLRP</sequence>
<protein>
    <submittedName>
        <fullName evidence="1">Uncharacterized protein</fullName>
    </submittedName>
</protein>
<dbReference type="Proteomes" id="UP000053690">
    <property type="component" value="Unassembled WGS sequence"/>
</dbReference>
<name>A0A0X3TVC1_9RHOB</name>
<gene>
    <name evidence="1" type="ORF">AVO44_12270</name>
</gene>
<reference evidence="2" key="1">
    <citation type="submission" date="2015-12" db="EMBL/GenBank/DDBJ databases">
        <authorList>
            <person name="Zhang G."/>
            <person name="Stingl U."/>
        </authorList>
    </citation>
    <scope>NUCLEOTIDE SEQUENCE [LARGE SCALE GENOMIC DNA]</scope>
    <source>
        <strain evidence="2">ZGT108</strain>
    </source>
</reference>
<dbReference type="STRING" id="1685378.AVO44_12270"/>